<evidence type="ECO:0000256" key="1">
    <source>
        <dbReference type="ARBA" id="ARBA00008361"/>
    </source>
</evidence>
<evidence type="ECO:0000313" key="6">
    <source>
        <dbReference type="Proteomes" id="UP000287527"/>
    </source>
</evidence>
<accession>A0A3S3TSW6</accession>
<dbReference type="GO" id="GO:0032259">
    <property type="term" value="P:methylation"/>
    <property type="evidence" value="ECO:0007669"/>
    <property type="project" value="UniProtKB-KW"/>
</dbReference>
<reference evidence="5 6" key="1">
    <citation type="submission" date="2019-01" db="EMBL/GenBank/DDBJ databases">
        <title>Flavobacterium sp. nov.,isolated from freshwater.</title>
        <authorList>
            <person name="Zhang R."/>
            <person name="Du Z.-J."/>
        </authorList>
    </citation>
    <scope>NUCLEOTIDE SEQUENCE [LARGE SCALE GENOMIC DNA]</scope>
    <source>
        <strain evidence="5 6">1E403</strain>
    </source>
</reference>
<gene>
    <name evidence="5" type="ORF">EPI11_16735</name>
</gene>
<dbReference type="InterPro" id="IPR029063">
    <property type="entry name" value="SAM-dependent_MTases_sf"/>
</dbReference>
<keyword evidence="2 5" id="KW-0489">Methyltransferase</keyword>
<dbReference type="EMBL" id="SBII01000014">
    <property type="protein sequence ID" value="RWW92051.1"/>
    <property type="molecule type" value="Genomic_DNA"/>
</dbReference>
<name>A0A3S3TSW6_9FLAO</name>
<evidence type="ECO:0000256" key="2">
    <source>
        <dbReference type="ARBA" id="ARBA00022603"/>
    </source>
</evidence>
<keyword evidence="3 5" id="KW-0808">Transferase</keyword>
<evidence type="ECO:0000256" key="3">
    <source>
        <dbReference type="ARBA" id="ARBA00022679"/>
    </source>
</evidence>
<dbReference type="OrthoDB" id="9797252at2"/>
<dbReference type="Gene3D" id="3.40.50.150">
    <property type="entry name" value="Vaccinia Virus protein VP39"/>
    <property type="match status" value="1"/>
</dbReference>
<evidence type="ECO:0000313" key="5">
    <source>
        <dbReference type="EMBL" id="RWW92051.1"/>
    </source>
</evidence>
<dbReference type="SUPFAM" id="SSF53335">
    <property type="entry name" value="S-adenosyl-L-methionine-dependent methyltransferases"/>
    <property type="match status" value="1"/>
</dbReference>
<comment type="caution">
    <text evidence="5">The sequence shown here is derived from an EMBL/GenBank/DDBJ whole genome shotgun (WGS) entry which is preliminary data.</text>
</comment>
<dbReference type="InterPro" id="IPR013216">
    <property type="entry name" value="Methyltransf_11"/>
</dbReference>
<dbReference type="GO" id="GO:0008757">
    <property type="term" value="F:S-adenosylmethionine-dependent methyltransferase activity"/>
    <property type="evidence" value="ECO:0007669"/>
    <property type="project" value="InterPro"/>
</dbReference>
<dbReference type="CDD" id="cd02440">
    <property type="entry name" value="AdoMet_MTases"/>
    <property type="match status" value="1"/>
</dbReference>
<proteinExistence type="inferred from homology"/>
<dbReference type="Pfam" id="PF08241">
    <property type="entry name" value="Methyltransf_11"/>
    <property type="match status" value="1"/>
</dbReference>
<dbReference type="PANTHER" id="PTHR44942:SF4">
    <property type="entry name" value="METHYLTRANSFERASE TYPE 11 DOMAIN-CONTAINING PROTEIN"/>
    <property type="match status" value="1"/>
</dbReference>
<keyword evidence="6" id="KW-1185">Reference proteome</keyword>
<dbReference type="RefSeq" id="WP_128391139.1">
    <property type="nucleotide sequence ID" value="NZ_SBII01000014.1"/>
</dbReference>
<dbReference type="PANTHER" id="PTHR44942">
    <property type="entry name" value="METHYLTRANSF_11 DOMAIN-CONTAINING PROTEIN"/>
    <property type="match status" value="1"/>
</dbReference>
<protein>
    <submittedName>
        <fullName evidence="5">Class I SAM-dependent methyltransferase</fullName>
    </submittedName>
</protein>
<dbReference type="AlphaFoldDB" id="A0A3S3TSW6"/>
<feature type="domain" description="Methyltransferase type 11" evidence="4">
    <location>
        <begin position="38"/>
        <end position="126"/>
    </location>
</feature>
<sequence>MKDNFSALAGGYSKYRPYYPPEMIEYIVSFVKEKHEALDVATGNGQVAIELSKHFKKVYATDISQKQLDNATQADNIVYKVESAEHTAFADGQFDLITVAQAIHWFDFEAFYKEVYRILKPDGVFAVLGYGLFSTNPETDKLLRYFYYETIGPFWDPERKYIDNNYTTIPFPFDEIEVKQFMNEFIWTFDQLIGYLETWSAVQHYTNKVGKNPVNDIKDALKISWEKSDKKVTFPLLLRIGKIV</sequence>
<dbReference type="InterPro" id="IPR051052">
    <property type="entry name" value="Diverse_substrate_MTase"/>
</dbReference>
<dbReference type="Proteomes" id="UP000287527">
    <property type="component" value="Unassembled WGS sequence"/>
</dbReference>
<comment type="similarity">
    <text evidence="1">Belongs to the methyltransferase superfamily.</text>
</comment>
<organism evidence="5 6">
    <name type="scientific">Flavobacterium cerinum</name>
    <dbReference type="NCBI Taxonomy" id="2502784"/>
    <lineage>
        <taxon>Bacteria</taxon>
        <taxon>Pseudomonadati</taxon>
        <taxon>Bacteroidota</taxon>
        <taxon>Flavobacteriia</taxon>
        <taxon>Flavobacteriales</taxon>
        <taxon>Flavobacteriaceae</taxon>
        <taxon>Flavobacterium</taxon>
    </lineage>
</organism>
<evidence type="ECO:0000259" key="4">
    <source>
        <dbReference type="Pfam" id="PF08241"/>
    </source>
</evidence>